<keyword evidence="2 4" id="KW-0221">Differentiation</keyword>
<dbReference type="Proteomes" id="UP001140949">
    <property type="component" value="Unassembled WGS sequence"/>
</dbReference>
<evidence type="ECO:0000256" key="5">
    <source>
        <dbReference type="SAM" id="MobiDB-lite"/>
    </source>
</evidence>
<keyword evidence="4" id="KW-0217">Developmental protein</keyword>
<evidence type="ECO:0000256" key="1">
    <source>
        <dbReference type="ARBA" id="ARBA00008956"/>
    </source>
</evidence>
<comment type="similarity">
    <text evidence="1 4">Belongs to the Frigida family.</text>
</comment>
<evidence type="ECO:0000256" key="2">
    <source>
        <dbReference type="ARBA" id="ARBA00022782"/>
    </source>
</evidence>
<dbReference type="AlphaFoldDB" id="A0AAX6G8J0"/>
<name>A0AAX6G8J0_IRIPA</name>
<dbReference type="PANTHER" id="PTHR31791">
    <property type="entry name" value="FRIGIDA-LIKE PROTEIN 3-RELATED"/>
    <property type="match status" value="1"/>
</dbReference>
<accession>A0AAX6G8J0</accession>
<evidence type="ECO:0000313" key="7">
    <source>
        <dbReference type="Proteomes" id="UP001140949"/>
    </source>
</evidence>
<feature type="compositionally biased region" description="Polar residues" evidence="5">
    <location>
        <begin position="468"/>
        <end position="478"/>
    </location>
</feature>
<gene>
    <name evidence="6" type="ORF">M6B38_378275</name>
</gene>
<dbReference type="InterPro" id="IPR012474">
    <property type="entry name" value="Frigida"/>
</dbReference>
<proteinExistence type="inferred from homology"/>
<dbReference type="Pfam" id="PF07899">
    <property type="entry name" value="Frigida"/>
    <property type="match status" value="1"/>
</dbReference>
<dbReference type="GO" id="GO:0030154">
    <property type="term" value="P:cell differentiation"/>
    <property type="evidence" value="ECO:0007669"/>
    <property type="project" value="UniProtKB-KW"/>
</dbReference>
<dbReference type="EMBL" id="JANAVB010021796">
    <property type="protein sequence ID" value="KAJ6825046.1"/>
    <property type="molecule type" value="Genomic_DNA"/>
</dbReference>
<feature type="region of interest" description="Disordered" evidence="5">
    <location>
        <begin position="448"/>
        <end position="478"/>
    </location>
</feature>
<protein>
    <recommendedName>
        <fullName evidence="4">FRIGIDA-like protein</fullName>
    </recommendedName>
</protein>
<keyword evidence="7" id="KW-1185">Reference proteome</keyword>
<comment type="caution">
    <text evidence="6">The sequence shown here is derived from an EMBL/GenBank/DDBJ whole genome shotgun (WGS) entry which is preliminary data.</text>
</comment>
<evidence type="ECO:0000256" key="4">
    <source>
        <dbReference type="RuleBase" id="RU364012"/>
    </source>
</evidence>
<reference evidence="6" key="1">
    <citation type="journal article" date="2023" name="GigaByte">
        <title>Genome assembly of the bearded iris, Iris pallida Lam.</title>
        <authorList>
            <person name="Bruccoleri R.E."/>
            <person name="Oakeley E.J."/>
            <person name="Faust A.M.E."/>
            <person name="Altorfer M."/>
            <person name="Dessus-Babus S."/>
            <person name="Burckhardt D."/>
            <person name="Oertli M."/>
            <person name="Naumann U."/>
            <person name="Petersen F."/>
            <person name="Wong J."/>
        </authorList>
    </citation>
    <scope>NUCLEOTIDE SEQUENCE</scope>
    <source>
        <strain evidence="6">GSM-AAB239-AS_SAM_17_03QT</strain>
    </source>
</reference>
<evidence type="ECO:0000256" key="3">
    <source>
        <dbReference type="ARBA" id="ARBA00023089"/>
    </source>
</evidence>
<reference evidence="6" key="2">
    <citation type="submission" date="2023-04" db="EMBL/GenBank/DDBJ databases">
        <authorList>
            <person name="Bruccoleri R.E."/>
            <person name="Oakeley E.J."/>
            <person name="Faust A.-M."/>
            <person name="Dessus-Babus S."/>
            <person name="Altorfer M."/>
            <person name="Burckhardt D."/>
            <person name="Oertli M."/>
            <person name="Naumann U."/>
            <person name="Petersen F."/>
            <person name="Wong J."/>
        </authorList>
    </citation>
    <scope>NUCLEOTIDE SEQUENCE</scope>
    <source>
        <strain evidence="6">GSM-AAB239-AS_SAM_17_03QT</strain>
        <tissue evidence="6">Leaf</tissue>
    </source>
</reference>
<sequence>MDGTQSVATLFDSTTFKIQQLQQAFSELENHNAVSLNVKWKELEEHFHGLENSLKKKIDELADQEKEYVSKVSETRKMLEEQEAFVVTKELASLERLQDKRDAVISAIFEKDMNSAESLSNGASNGVAETMVVEISDVKVDAFDLEDSNPAKDDKLDAKPCSQLTELCKGMDAKGLHKYVSDNRKNLASIREEIPFALKHATNPFNLVLCSLKEFYSGDILGVDGKKDANLLGLRRTCLMLMESLCQLLADDMASLSVNMFTEEIKEQAKMIANQWKSKIDDLDIDAGSGNSLESHAFLQLLATFGIASEFDHDEICKLIPAVSRRRQTADLCRSLGLLEKMPGVVELLVNSGRQIEGVNLAYAFELTEQFAPVPLLKAYLKEVRKVSQVKAGSMSPGAQLPLYQNEMNERELSALKAVIKCIEDHKLEEQYPVDPLQRRILQLEKAKADKRRAAEAGKPQSKRPRANGTTYNPRVTSFPTEKSFYRAPERYTYSYDRQYVYPAEGHRPPMMTTAAYTISPTHATYYSNGYQVQYQAPYIH</sequence>
<evidence type="ECO:0000313" key="6">
    <source>
        <dbReference type="EMBL" id="KAJ6825046.1"/>
    </source>
</evidence>
<organism evidence="6 7">
    <name type="scientific">Iris pallida</name>
    <name type="common">Sweet iris</name>
    <dbReference type="NCBI Taxonomy" id="29817"/>
    <lineage>
        <taxon>Eukaryota</taxon>
        <taxon>Viridiplantae</taxon>
        <taxon>Streptophyta</taxon>
        <taxon>Embryophyta</taxon>
        <taxon>Tracheophyta</taxon>
        <taxon>Spermatophyta</taxon>
        <taxon>Magnoliopsida</taxon>
        <taxon>Liliopsida</taxon>
        <taxon>Asparagales</taxon>
        <taxon>Iridaceae</taxon>
        <taxon>Iridoideae</taxon>
        <taxon>Irideae</taxon>
        <taxon>Iris</taxon>
    </lineage>
</organism>
<keyword evidence="3 4" id="KW-0287">Flowering</keyword>
<dbReference type="PANTHER" id="PTHR31791:SF4">
    <property type="entry name" value="FRIGIDA-LIKE PROTEIN 3"/>
    <property type="match status" value="1"/>
</dbReference>
<dbReference type="GO" id="GO:0009908">
    <property type="term" value="P:flower development"/>
    <property type="evidence" value="ECO:0007669"/>
    <property type="project" value="UniProtKB-KW"/>
</dbReference>